<sequence length="478" mass="52349">MQAESGRQKLTILHTNDIHSHFETMSSVAAIISREKEAAGQEHVLVLDVGDHMDRAAAETEGTMGQANVDVLNLTGYDAITIGNNEGLTIPPETLGTIYAGLQCPVVCCNILETGTGTPPPWMKPYILLEKGGITIGIIGATAAFSGFYQLLGWDALEPEQAIAEQVRELRDKTDLIIVLSHLGLTIDKRLAENVDGIDVILGGHTHHVLEEPLIIERTAVCAAGKFGAYVGKIVLERKTRSEPFGCKEGRLLSVTHELLEPEVEHAIIRHRQRAEETLSETIAVTARDLPIHYERESPFANLLAQAVRRHTGAQLSVVNSGQLLGPLPGGEISTGMLHALCPSPINPCIIKLSGSDLVQALEESLLEEFSGKKIFGFGFRGYILGALAVDGMEIRYDASAEPYRKISKITVQGEPLDRSREYTVGTLDMFTFKVGYETLSHGQDTVYMLPEFIRDLLRDELSRPGALEQTMIPRWLD</sequence>
<comment type="similarity">
    <text evidence="2">Belongs to the 5'-nucleotidase family.</text>
</comment>
<dbReference type="Proteomes" id="UP000215596">
    <property type="component" value="Unassembled WGS sequence"/>
</dbReference>
<dbReference type="GO" id="GO:0009166">
    <property type="term" value="P:nucleotide catabolic process"/>
    <property type="evidence" value="ECO:0007669"/>
    <property type="project" value="InterPro"/>
</dbReference>
<dbReference type="Gene3D" id="3.90.780.10">
    <property type="entry name" value="5'-Nucleotidase, C-terminal domain"/>
    <property type="match status" value="1"/>
</dbReference>
<dbReference type="PANTHER" id="PTHR11575:SF23">
    <property type="entry name" value="5-NUCLEOTIDASE FAMILY PROTEIN"/>
    <property type="match status" value="1"/>
</dbReference>
<dbReference type="InterPro" id="IPR004843">
    <property type="entry name" value="Calcineurin-like_PHP"/>
</dbReference>
<dbReference type="InterPro" id="IPR006179">
    <property type="entry name" value="5_nucleotidase/apyrase"/>
</dbReference>
<feature type="domain" description="5'-Nucleotidase C-terminal" evidence="4">
    <location>
        <begin position="289"/>
        <end position="429"/>
    </location>
</feature>
<dbReference type="GO" id="GO:0030288">
    <property type="term" value="C:outer membrane-bounded periplasmic space"/>
    <property type="evidence" value="ECO:0007669"/>
    <property type="project" value="TreeGrafter"/>
</dbReference>
<feature type="domain" description="Calcineurin-like phosphoesterase" evidence="3">
    <location>
        <begin position="10"/>
        <end position="208"/>
    </location>
</feature>
<dbReference type="RefSeq" id="WP_095267244.1">
    <property type="nucleotide sequence ID" value="NZ_NPBY01000067.1"/>
</dbReference>
<dbReference type="EMBL" id="NPBY01000067">
    <property type="protein sequence ID" value="PAD73269.1"/>
    <property type="molecule type" value="Genomic_DNA"/>
</dbReference>
<dbReference type="SUPFAM" id="SSF55816">
    <property type="entry name" value="5'-nucleotidase (syn. UDP-sugar hydrolase), C-terminal domain"/>
    <property type="match status" value="1"/>
</dbReference>
<dbReference type="InterPro" id="IPR036907">
    <property type="entry name" value="5'-Nucleotdase_C_sf"/>
</dbReference>
<dbReference type="InterPro" id="IPR029052">
    <property type="entry name" value="Metallo-depent_PP-like"/>
</dbReference>
<dbReference type="GO" id="GO:0046872">
    <property type="term" value="F:metal ion binding"/>
    <property type="evidence" value="ECO:0007669"/>
    <property type="project" value="InterPro"/>
</dbReference>
<dbReference type="Gene3D" id="3.60.21.10">
    <property type="match status" value="1"/>
</dbReference>
<dbReference type="OrthoDB" id="9793179at2"/>
<dbReference type="GO" id="GO:0008253">
    <property type="term" value="F:5'-nucleotidase activity"/>
    <property type="evidence" value="ECO:0007669"/>
    <property type="project" value="TreeGrafter"/>
</dbReference>
<dbReference type="Pfam" id="PF00149">
    <property type="entry name" value="Metallophos"/>
    <property type="match status" value="1"/>
</dbReference>
<keyword evidence="1" id="KW-0732">Signal</keyword>
<dbReference type="InterPro" id="IPR008334">
    <property type="entry name" value="5'-Nucleotdase_C"/>
</dbReference>
<comment type="caution">
    <text evidence="5">The sequence shown here is derived from an EMBL/GenBank/DDBJ whole genome shotgun (WGS) entry which is preliminary data.</text>
</comment>
<dbReference type="PROSITE" id="PS00785">
    <property type="entry name" value="5_NUCLEOTIDASE_1"/>
    <property type="match status" value="1"/>
</dbReference>
<evidence type="ECO:0000313" key="5">
    <source>
        <dbReference type="EMBL" id="PAD73269.1"/>
    </source>
</evidence>
<evidence type="ECO:0000259" key="4">
    <source>
        <dbReference type="Pfam" id="PF02872"/>
    </source>
</evidence>
<reference evidence="5 6" key="1">
    <citation type="submission" date="2017-07" db="EMBL/GenBank/DDBJ databases">
        <title>Isolation and whole genome analysis of endospore-forming bacteria from heroin.</title>
        <authorList>
            <person name="Kalinowski J."/>
            <person name="Ahrens B."/>
            <person name="Al-Dilaimi A."/>
            <person name="Winkler A."/>
            <person name="Wibberg D."/>
            <person name="Schleenbecker U."/>
            <person name="Ruckert C."/>
            <person name="Wolfel R."/>
            <person name="Grass G."/>
        </authorList>
    </citation>
    <scope>NUCLEOTIDE SEQUENCE [LARGE SCALE GENOMIC DNA]</scope>
    <source>
        <strain evidence="5 6">7537-G1</strain>
    </source>
</reference>
<dbReference type="CDD" id="cd00845">
    <property type="entry name" value="MPP_UshA_N_like"/>
    <property type="match status" value="1"/>
</dbReference>
<dbReference type="Pfam" id="PF02872">
    <property type="entry name" value="5_nucleotid_C"/>
    <property type="match status" value="1"/>
</dbReference>
<evidence type="ECO:0000256" key="1">
    <source>
        <dbReference type="ARBA" id="ARBA00022729"/>
    </source>
</evidence>
<protein>
    <submittedName>
        <fullName evidence="5">Multifunctional 2',3'-cyclic-nucleotide 2'-phosphodiesterase/5'-nucleotidase/3'-nucleotidase</fullName>
    </submittedName>
</protein>
<dbReference type="AlphaFoldDB" id="A0A268EJI3"/>
<keyword evidence="2" id="KW-0378">Hydrolase</keyword>
<accession>A0A268EJI3</accession>
<dbReference type="GO" id="GO:0008768">
    <property type="term" value="F:UDP-sugar diphosphatase activity"/>
    <property type="evidence" value="ECO:0007669"/>
    <property type="project" value="TreeGrafter"/>
</dbReference>
<dbReference type="GO" id="GO:0000166">
    <property type="term" value="F:nucleotide binding"/>
    <property type="evidence" value="ECO:0007669"/>
    <property type="project" value="UniProtKB-KW"/>
</dbReference>
<dbReference type="InterPro" id="IPR006146">
    <property type="entry name" value="5'-Nucleotdase_CS"/>
</dbReference>
<dbReference type="PRINTS" id="PR01607">
    <property type="entry name" value="APYRASEFAMLY"/>
</dbReference>
<organism evidence="5 6">
    <name type="scientific">Paenibacillus campinasensis</name>
    <dbReference type="NCBI Taxonomy" id="66347"/>
    <lineage>
        <taxon>Bacteria</taxon>
        <taxon>Bacillati</taxon>
        <taxon>Bacillota</taxon>
        <taxon>Bacilli</taxon>
        <taxon>Bacillales</taxon>
        <taxon>Paenibacillaceae</taxon>
        <taxon>Paenibacillus</taxon>
    </lineage>
</organism>
<keyword evidence="2" id="KW-0547">Nucleotide-binding</keyword>
<proteinExistence type="inferred from homology"/>
<dbReference type="SUPFAM" id="SSF56300">
    <property type="entry name" value="Metallo-dependent phosphatases"/>
    <property type="match status" value="1"/>
</dbReference>
<dbReference type="PANTHER" id="PTHR11575">
    <property type="entry name" value="5'-NUCLEOTIDASE-RELATED"/>
    <property type="match status" value="1"/>
</dbReference>
<evidence type="ECO:0000259" key="3">
    <source>
        <dbReference type="Pfam" id="PF00149"/>
    </source>
</evidence>
<name>A0A268EJI3_9BACL</name>
<evidence type="ECO:0000256" key="2">
    <source>
        <dbReference type="RuleBase" id="RU362119"/>
    </source>
</evidence>
<gene>
    <name evidence="5" type="ORF">CHH67_20495</name>
</gene>
<evidence type="ECO:0000313" key="6">
    <source>
        <dbReference type="Proteomes" id="UP000215596"/>
    </source>
</evidence>